<dbReference type="Proteomes" id="UP000294650">
    <property type="component" value="Unassembled WGS sequence"/>
</dbReference>
<keyword evidence="1" id="KW-0812">Transmembrane</keyword>
<keyword evidence="3" id="KW-1185">Reference proteome</keyword>
<proteinExistence type="predicted"/>
<feature type="transmembrane region" description="Helical" evidence="1">
    <location>
        <begin position="60"/>
        <end position="79"/>
    </location>
</feature>
<sequence length="245" mass="27531">MFKDAMWLVKKEYQYQWRALVASFTASLLIGLFVGIVLAGSSDRGFDDLSIDMNHFMADLIIFGMVPGFGTFFMARPYLSYRNAKENPYGRRMAVLRSLPIPVSVLSLSRMILMVTTLLIMSAAFMGMIGVALFIMTNSHFSTDEFFIFALTWFGFALAVGGINPCIEYGMTGKMIHIIPFIYIGLLVIIELILKVYGIGIVETVFQSANHIGWPLAFLSIVFGALCLVGWNQLLKKRLVNRDYL</sequence>
<protein>
    <recommendedName>
        <fullName evidence="4">ABC-2 type transport system permease protein</fullName>
    </recommendedName>
</protein>
<feature type="transmembrane region" description="Helical" evidence="1">
    <location>
        <begin position="147"/>
        <end position="167"/>
    </location>
</feature>
<reference evidence="2 3" key="1">
    <citation type="submission" date="2019-03" db="EMBL/GenBank/DDBJ databases">
        <title>Genomic Encyclopedia of Type Strains, Phase IV (KMG-IV): sequencing the most valuable type-strain genomes for metagenomic binning, comparative biology and taxonomic classification.</title>
        <authorList>
            <person name="Goeker M."/>
        </authorList>
    </citation>
    <scope>NUCLEOTIDE SEQUENCE [LARGE SCALE GENOMIC DNA]</scope>
    <source>
        <strain evidence="2 3">DSM 25894</strain>
    </source>
</reference>
<dbReference type="RefSeq" id="WP_132371574.1">
    <property type="nucleotide sequence ID" value="NZ_SMAN01000007.1"/>
</dbReference>
<comment type="caution">
    <text evidence="2">The sequence shown here is derived from an EMBL/GenBank/DDBJ whole genome shotgun (WGS) entry which is preliminary data.</text>
</comment>
<gene>
    <name evidence="2" type="ORF">EDD68_107121</name>
</gene>
<evidence type="ECO:0008006" key="4">
    <source>
        <dbReference type="Google" id="ProtNLM"/>
    </source>
</evidence>
<feature type="transmembrane region" description="Helical" evidence="1">
    <location>
        <begin position="212"/>
        <end position="232"/>
    </location>
</feature>
<evidence type="ECO:0000313" key="3">
    <source>
        <dbReference type="Proteomes" id="UP000294650"/>
    </source>
</evidence>
<evidence type="ECO:0000256" key="1">
    <source>
        <dbReference type="SAM" id="Phobius"/>
    </source>
</evidence>
<dbReference type="OrthoDB" id="2380965at2"/>
<feature type="transmembrane region" description="Helical" evidence="1">
    <location>
        <begin position="111"/>
        <end position="135"/>
    </location>
</feature>
<dbReference type="EMBL" id="SMAN01000007">
    <property type="protein sequence ID" value="TCT23407.1"/>
    <property type="molecule type" value="Genomic_DNA"/>
</dbReference>
<name>A0A4R3N4T6_9BACI</name>
<accession>A0A4R3N4T6</accession>
<dbReference type="AlphaFoldDB" id="A0A4R3N4T6"/>
<feature type="transmembrane region" description="Helical" evidence="1">
    <location>
        <begin position="20"/>
        <end position="40"/>
    </location>
</feature>
<evidence type="ECO:0000313" key="2">
    <source>
        <dbReference type="EMBL" id="TCT23407.1"/>
    </source>
</evidence>
<organism evidence="2 3">
    <name type="scientific">Melghiribacillus thermohalophilus</name>
    <dbReference type="NCBI Taxonomy" id="1324956"/>
    <lineage>
        <taxon>Bacteria</taxon>
        <taxon>Bacillati</taxon>
        <taxon>Bacillota</taxon>
        <taxon>Bacilli</taxon>
        <taxon>Bacillales</taxon>
        <taxon>Bacillaceae</taxon>
        <taxon>Melghiribacillus</taxon>
    </lineage>
</organism>
<feature type="transmembrane region" description="Helical" evidence="1">
    <location>
        <begin position="179"/>
        <end position="200"/>
    </location>
</feature>
<keyword evidence="1" id="KW-0472">Membrane</keyword>
<keyword evidence="1" id="KW-1133">Transmembrane helix</keyword>